<dbReference type="PANTHER" id="PTHR33711:SF9">
    <property type="entry name" value="PROTOCATECHUATE 3,4-DIOXYGENASE ALPHA CHAIN"/>
    <property type="match status" value="1"/>
</dbReference>
<evidence type="ECO:0000256" key="2">
    <source>
        <dbReference type="ARBA" id="ARBA00022964"/>
    </source>
</evidence>
<dbReference type="AlphaFoldDB" id="A0A8J3GYR3"/>
<dbReference type="GO" id="GO:0018578">
    <property type="term" value="F:protocatechuate 3,4-dioxygenase activity"/>
    <property type="evidence" value="ECO:0007669"/>
    <property type="project" value="InterPro"/>
</dbReference>
<dbReference type="InterPro" id="IPR012786">
    <property type="entry name" value="Protocat_dOase_a"/>
</dbReference>
<evidence type="ECO:0000313" key="5">
    <source>
        <dbReference type="EMBL" id="GHF54138.1"/>
    </source>
</evidence>
<evidence type="ECO:0000256" key="1">
    <source>
        <dbReference type="ARBA" id="ARBA00007825"/>
    </source>
</evidence>
<dbReference type="GO" id="GO:0008199">
    <property type="term" value="F:ferric iron binding"/>
    <property type="evidence" value="ECO:0007669"/>
    <property type="project" value="InterPro"/>
</dbReference>
<reference evidence="5" key="2">
    <citation type="submission" date="2020-09" db="EMBL/GenBank/DDBJ databases">
        <authorList>
            <person name="Sun Q."/>
            <person name="Kim S."/>
        </authorList>
    </citation>
    <scope>NUCLEOTIDE SEQUENCE</scope>
    <source>
        <strain evidence="5">KCTC 42650</strain>
    </source>
</reference>
<keyword evidence="3" id="KW-0560">Oxidoreductase</keyword>
<sequence length="188" mass="20536">MVQQLGYLPESASQTAGPYVHIGCTPNFVGIHGIYAEDLGATPFPEDAPGQRITLTGVVRDGLGKTLNDVMVEFWQADAQGRYGPGAQGFARRASNFETGEWELKTIKPGAVAGMAPHIGVWVVARGINIGLQTRLYFEGDDHSKDPLLTRLEHQNRRDTLIARDTGNGTYRFDICLQGDGETVFLDM</sequence>
<dbReference type="PANTHER" id="PTHR33711">
    <property type="entry name" value="DIOXYGENASE, PUTATIVE (AFU_ORTHOLOGUE AFUA_2G02910)-RELATED"/>
    <property type="match status" value="1"/>
</dbReference>
<feature type="domain" description="Intradiol ring-cleavage dioxygenases" evidence="4">
    <location>
        <begin position="55"/>
        <end position="83"/>
    </location>
</feature>
<evidence type="ECO:0000259" key="4">
    <source>
        <dbReference type="PROSITE" id="PS00083"/>
    </source>
</evidence>
<comment type="caution">
    <text evidence="5">The sequence shown here is derived from an EMBL/GenBank/DDBJ whole genome shotgun (WGS) entry which is preliminary data.</text>
</comment>
<dbReference type="Pfam" id="PF00775">
    <property type="entry name" value="Dioxygenase_C"/>
    <property type="match status" value="1"/>
</dbReference>
<dbReference type="NCBIfam" id="TIGR02423">
    <property type="entry name" value="protocat_alph"/>
    <property type="match status" value="1"/>
</dbReference>
<dbReference type="PROSITE" id="PS00083">
    <property type="entry name" value="INTRADIOL_DIOXYGENAS"/>
    <property type="match status" value="1"/>
</dbReference>
<dbReference type="Gene3D" id="2.60.130.10">
    <property type="entry name" value="Aromatic compound dioxygenase"/>
    <property type="match status" value="1"/>
</dbReference>
<dbReference type="InterPro" id="IPR050770">
    <property type="entry name" value="Intradiol_RC_Dioxygenase"/>
</dbReference>
<proteinExistence type="inferred from homology"/>
<dbReference type="InterPro" id="IPR015889">
    <property type="entry name" value="Intradiol_dOase_core"/>
</dbReference>
<accession>A0A8J3GYR3</accession>
<comment type="similarity">
    <text evidence="1">Belongs to the intradiol ring-cleavage dioxygenase family.</text>
</comment>
<reference evidence="5" key="1">
    <citation type="journal article" date="2014" name="Int. J. Syst. Evol. Microbiol.">
        <title>Complete genome sequence of Corynebacterium casei LMG S-19264T (=DSM 44701T), isolated from a smear-ripened cheese.</title>
        <authorList>
            <consortium name="US DOE Joint Genome Institute (JGI-PGF)"/>
            <person name="Walter F."/>
            <person name="Albersmeier A."/>
            <person name="Kalinowski J."/>
            <person name="Ruckert C."/>
        </authorList>
    </citation>
    <scope>NUCLEOTIDE SEQUENCE</scope>
    <source>
        <strain evidence="5">KCTC 42650</strain>
    </source>
</reference>
<dbReference type="Proteomes" id="UP000626220">
    <property type="component" value="Unassembled WGS sequence"/>
</dbReference>
<evidence type="ECO:0000256" key="3">
    <source>
        <dbReference type="ARBA" id="ARBA00023002"/>
    </source>
</evidence>
<evidence type="ECO:0000313" key="6">
    <source>
        <dbReference type="Proteomes" id="UP000626220"/>
    </source>
</evidence>
<dbReference type="EMBL" id="BNCJ01000007">
    <property type="protein sequence ID" value="GHF54138.1"/>
    <property type="molecule type" value="Genomic_DNA"/>
</dbReference>
<dbReference type="InterPro" id="IPR000627">
    <property type="entry name" value="Intradiol_dOase_C"/>
</dbReference>
<organism evidence="5 6">
    <name type="scientific">Seohaeicola zhoushanensis</name>
    <dbReference type="NCBI Taxonomy" id="1569283"/>
    <lineage>
        <taxon>Bacteria</taxon>
        <taxon>Pseudomonadati</taxon>
        <taxon>Pseudomonadota</taxon>
        <taxon>Alphaproteobacteria</taxon>
        <taxon>Rhodobacterales</taxon>
        <taxon>Roseobacteraceae</taxon>
        <taxon>Seohaeicola</taxon>
    </lineage>
</organism>
<dbReference type="RefSeq" id="WP_189680617.1">
    <property type="nucleotide sequence ID" value="NZ_BNCJ01000007.1"/>
</dbReference>
<protein>
    <submittedName>
        <fullName evidence="5">Protocatechuate 3,4-dioxygenase subunit alpha</fullName>
    </submittedName>
</protein>
<name>A0A8J3GYR3_9RHOB</name>
<keyword evidence="6" id="KW-1185">Reference proteome</keyword>
<gene>
    <name evidence="5" type="primary">pcaG</name>
    <name evidence="5" type="ORF">GCM10017056_26980</name>
</gene>
<keyword evidence="2" id="KW-0223">Dioxygenase</keyword>
<dbReference type="SUPFAM" id="SSF49482">
    <property type="entry name" value="Aromatic compound dioxygenase"/>
    <property type="match status" value="1"/>
</dbReference>